<gene>
    <name evidence="5" type="ORF">EXIGLDRAFT_660485</name>
</gene>
<proteinExistence type="inferred from homology"/>
<name>A0A165B4Z2_EXIGL</name>
<evidence type="ECO:0000259" key="4">
    <source>
        <dbReference type="SMART" id="SM00101"/>
    </source>
</evidence>
<keyword evidence="6" id="KW-1185">Reference proteome</keyword>
<feature type="site" description="Interaction with phosphoserine on interacting protein" evidence="2">
    <location>
        <position position="35"/>
    </location>
</feature>
<dbReference type="InterPro" id="IPR000308">
    <property type="entry name" value="14-3-3"/>
</dbReference>
<dbReference type="EMBL" id="KV426557">
    <property type="protein sequence ID" value="KZV79826.1"/>
    <property type="molecule type" value="Genomic_DNA"/>
</dbReference>
<dbReference type="Proteomes" id="UP000077266">
    <property type="component" value="Unassembled WGS sequence"/>
</dbReference>
<organism evidence="5 6">
    <name type="scientific">Exidia glandulosa HHB12029</name>
    <dbReference type="NCBI Taxonomy" id="1314781"/>
    <lineage>
        <taxon>Eukaryota</taxon>
        <taxon>Fungi</taxon>
        <taxon>Dikarya</taxon>
        <taxon>Basidiomycota</taxon>
        <taxon>Agaricomycotina</taxon>
        <taxon>Agaricomycetes</taxon>
        <taxon>Auriculariales</taxon>
        <taxon>Exidiaceae</taxon>
        <taxon>Exidia</taxon>
    </lineage>
</organism>
<dbReference type="CDD" id="cd08774">
    <property type="entry name" value="14-3-3"/>
    <property type="match status" value="1"/>
</dbReference>
<dbReference type="InterPro" id="IPR036815">
    <property type="entry name" value="14-3-3_dom_sf"/>
</dbReference>
<keyword evidence="3" id="KW-0175">Coiled coil</keyword>
<dbReference type="SMART" id="SM00101">
    <property type="entry name" value="14_3_3"/>
    <property type="match status" value="1"/>
</dbReference>
<feature type="domain" description="14-3-3" evidence="4">
    <location>
        <begin position="1"/>
        <end position="210"/>
    </location>
</feature>
<feature type="non-terminal residue" evidence="5">
    <location>
        <position position="210"/>
    </location>
</feature>
<dbReference type="OrthoDB" id="3291106at2759"/>
<dbReference type="PRINTS" id="PR00305">
    <property type="entry name" value="1433ZETA"/>
</dbReference>
<evidence type="ECO:0000313" key="5">
    <source>
        <dbReference type="EMBL" id="KZV79826.1"/>
    </source>
</evidence>
<dbReference type="PIRSF" id="PIRSF000868">
    <property type="entry name" value="14-3-3"/>
    <property type="match status" value="1"/>
</dbReference>
<evidence type="ECO:0000313" key="6">
    <source>
        <dbReference type="Proteomes" id="UP000077266"/>
    </source>
</evidence>
<dbReference type="SUPFAM" id="SSF48445">
    <property type="entry name" value="14-3-3 protein"/>
    <property type="match status" value="1"/>
</dbReference>
<evidence type="ECO:0000256" key="1">
    <source>
        <dbReference type="ARBA" id="ARBA00006141"/>
    </source>
</evidence>
<comment type="similarity">
    <text evidence="1">Belongs to the 14-3-3 family.</text>
</comment>
<reference evidence="5 6" key="1">
    <citation type="journal article" date="2016" name="Mol. Biol. Evol.">
        <title>Comparative Genomics of Early-Diverging Mushroom-Forming Fungi Provides Insights into the Origins of Lignocellulose Decay Capabilities.</title>
        <authorList>
            <person name="Nagy L.G."/>
            <person name="Riley R."/>
            <person name="Tritt A."/>
            <person name="Adam C."/>
            <person name="Daum C."/>
            <person name="Floudas D."/>
            <person name="Sun H."/>
            <person name="Yadav J.S."/>
            <person name="Pangilinan J."/>
            <person name="Larsson K.H."/>
            <person name="Matsuura K."/>
            <person name="Barry K."/>
            <person name="Labutti K."/>
            <person name="Kuo R."/>
            <person name="Ohm R.A."/>
            <person name="Bhattacharya S.S."/>
            <person name="Shirouzu T."/>
            <person name="Yoshinaga Y."/>
            <person name="Martin F.M."/>
            <person name="Grigoriev I.V."/>
            <person name="Hibbett D.S."/>
        </authorList>
    </citation>
    <scope>NUCLEOTIDE SEQUENCE [LARGE SCALE GENOMIC DNA]</scope>
    <source>
        <strain evidence="5 6">HHB12029</strain>
    </source>
</reference>
<dbReference type="InParanoid" id="A0A165B4Z2"/>
<evidence type="ECO:0000256" key="2">
    <source>
        <dbReference type="PIRSR" id="PIRSR000868-1"/>
    </source>
</evidence>
<accession>A0A165B4Z2</accession>
<sequence length="210" mass="23954">MVALMRHVVTFEQELTVDERNLFSVAYKELVGLRRKSLRRLGDLATELLPSSEHERALLLAMQKDVRDELVALCNEALDTIERALLPRSILSESTVFYHKMTADYLRYLAEFSGADERRGYADRASEAYARARELAQSHGLSATNPVRLGLALNLSVFEFEIRSDVREAFEVAAEALAEARENVEEMLEAHRKDATLIMQLLRDNLQLWS</sequence>
<feature type="coiled-coil region" evidence="3">
    <location>
        <begin position="167"/>
        <end position="194"/>
    </location>
</feature>
<feature type="site" description="Interaction with phosphoserine on interacting protein" evidence="2">
    <location>
        <position position="107"/>
    </location>
</feature>
<dbReference type="AlphaFoldDB" id="A0A165B4Z2"/>
<dbReference type="Pfam" id="PF00244">
    <property type="entry name" value="14-3-3"/>
    <property type="match status" value="1"/>
</dbReference>
<evidence type="ECO:0000256" key="3">
    <source>
        <dbReference type="SAM" id="Coils"/>
    </source>
</evidence>
<dbReference type="STRING" id="1314781.A0A165B4Z2"/>
<dbReference type="PANTHER" id="PTHR18860">
    <property type="entry name" value="14-3-3 PROTEIN"/>
    <property type="match status" value="1"/>
</dbReference>
<protein>
    <submittedName>
        <fullName evidence="5">14-3-3 protein</fullName>
    </submittedName>
</protein>
<dbReference type="InterPro" id="IPR023410">
    <property type="entry name" value="14-3-3_domain"/>
</dbReference>
<dbReference type="Gene3D" id="1.20.190.20">
    <property type="entry name" value="14-3-3 domain"/>
    <property type="match status" value="1"/>
</dbReference>